<evidence type="ECO:0000256" key="1">
    <source>
        <dbReference type="SAM" id="MobiDB-lite"/>
    </source>
</evidence>
<dbReference type="AlphaFoldDB" id="A0A9P7C344"/>
<name>A0A9P7C344_9FUNG</name>
<evidence type="ECO:0000313" key="2">
    <source>
        <dbReference type="EMBL" id="KAG1533191.1"/>
    </source>
</evidence>
<sequence>MEQPGSRLRVAVRGFRLGERGALVALARAAVAARVGIQCFGPASRHRHAAAVSMARHGREIRHSQHQRSAGLAQERGHAVVGVVHAPPGESRWVRRQPGAARPCGQGRPAGSNPARRRGSIRPGTPALHP</sequence>
<dbReference type="Proteomes" id="UP000740926">
    <property type="component" value="Unassembled WGS sequence"/>
</dbReference>
<feature type="region of interest" description="Disordered" evidence="1">
    <location>
        <begin position="86"/>
        <end position="130"/>
    </location>
</feature>
<evidence type="ECO:0000313" key="3">
    <source>
        <dbReference type="Proteomes" id="UP000740926"/>
    </source>
</evidence>
<protein>
    <submittedName>
        <fullName evidence="2">Uncharacterized protein</fullName>
    </submittedName>
</protein>
<comment type="caution">
    <text evidence="2">The sequence shown here is derived from an EMBL/GenBank/DDBJ whole genome shotgun (WGS) entry which is preliminary data.</text>
</comment>
<dbReference type="EMBL" id="JAANIU010009405">
    <property type="protein sequence ID" value="KAG1533191.1"/>
    <property type="molecule type" value="Genomic_DNA"/>
</dbReference>
<keyword evidence="3" id="KW-1185">Reference proteome</keyword>
<gene>
    <name evidence="2" type="ORF">G6F50_015952</name>
</gene>
<accession>A0A9P7C344</accession>
<proteinExistence type="predicted"/>
<organism evidence="2 3">
    <name type="scientific">Rhizopus delemar</name>
    <dbReference type="NCBI Taxonomy" id="936053"/>
    <lineage>
        <taxon>Eukaryota</taxon>
        <taxon>Fungi</taxon>
        <taxon>Fungi incertae sedis</taxon>
        <taxon>Mucoromycota</taxon>
        <taxon>Mucoromycotina</taxon>
        <taxon>Mucoromycetes</taxon>
        <taxon>Mucorales</taxon>
        <taxon>Mucorineae</taxon>
        <taxon>Rhizopodaceae</taxon>
        <taxon>Rhizopus</taxon>
    </lineage>
</organism>
<reference evidence="2 3" key="1">
    <citation type="journal article" date="2020" name="Microb. Genom.">
        <title>Genetic diversity of clinical and environmental Mucorales isolates obtained from an investigation of mucormycosis cases among solid organ transplant recipients.</title>
        <authorList>
            <person name="Nguyen M.H."/>
            <person name="Kaul D."/>
            <person name="Muto C."/>
            <person name="Cheng S.J."/>
            <person name="Richter R.A."/>
            <person name="Bruno V.M."/>
            <person name="Liu G."/>
            <person name="Beyhan S."/>
            <person name="Sundermann A.J."/>
            <person name="Mounaud S."/>
            <person name="Pasculle A.W."/>
            <person name="Nierman W.C."/>
            <person name="Driscoll E."/>
            <person name="Cumbie R."/>
            <person name="Clancy C.J."/>
            <person name="Dupont C.L."/>
        </authorList>
    </citation>
    <scope>NUCLEOTIDE SEQUENCE [LARGE SCALE GENOMIC DNA]</scope>
    <source>
        <strain evidence="2 3">GL24</strain>
    </source>
</reference>